<dbReference type="PANTHER" id="PTHR11360:SF224">
    <property type="entry name" value="MAJOR FACILITATOR SUPERFAMILY (MFS) PROFILE DOMAIN-CONTAINING PROTEIN-RELATED"/>
    <property type="match status" value="1"/>
</dbReference>
<feature type="transmembrane region" description="Helical" evidence="8">
    <location>
        <begin position="57"/>
        <end position="82"/>
    </location>
</feature>
<evidence type="ECO:0000256" key="7">
    <source>
        <dbReference type="SAM" id="MobiDB-lite"/>
    </source>
</evidence>
<feature type="transmembrane region" description="Helical" evidence="8">
    <location>
        <begin position="181"/>
        <end position="201"/>
    </location>
</feature>
<dbReference type="GO" id="GO:0016020">
    <property type="term" value="C:membrane"/>
    <property type="evidence" value="ECO:0007669"/>
    <property type="project" value="UniProtKB-SubCell"/>
</dbReference>
<dbReference type="InterPro" id="IPR036259">
    <property type="entry name" value="MFS_trans_sf"/>
</dbReference>
<feature type="transmembrane region" description="Helical" evidence="8">
    <location>
        <begin position="213"/>
        <end position="233"/>
    </location>
</feature>
<feature type="transmembrane region" description="Helical" evidence="8">
    <location>
        <begin position="318"/>
        <end position="342"/>
    </location>
</feature>
<evidence type="ECO:0000256" key="3">
    <source>
        <dbReference type="ARBA" id="ARBA00022448"/>
    </source>
</evidence>
<accession>A0A2J6PTA8</accession>
<feature type="transmembrane region" description="Helical" evidence="8">
    <location>
        <begin position="385"/>
        <end position="404"/>
    </location>
</feature>
<keyword evidence="3" id="KW-0813">Transport</keyword>
<dbReference type="EMBL" id="KZ613500">
    <property type="protein sequence ID" value="PMD17263.1"/>
    <property type="molecule type" value="Genomic_DNA"/>
</dbReference>
<dbReference type="PROSITE" id="PS50850">
    <property type="entry name" value="MFS"/>
    <property type="match status" value="1"/>
</dbReference>
<evidence type="ECO:0000256" key="2">
    <source>
        <dbReference type="ARBA" id="ARBA00006727"/>
    </source>
</evidence>
<dbReference type="InterPro" id="IPR020846">
    <property type="entry name" value="MFS_dom"/>
</dbReference>
<evidence type="ECO:0000256" key="8">
    <source>
        <dbReference type="SAM" id="Phobius"/>
    </source>
</evidence>
<evidence type="ECO:0000313" key="11">
    <source>
        <dbReference type="Proteomes" id="UP000235672"/>
    </source>
</evidence>
<feature type="domain" description="Major facilitator superfamily (MFS) profile" evidence="9">
    <location>
        <begin position="54"/>
        <end position="438"/>
    </location>
</feature>
<dbReference type="Gene3D" id="1.20.1250.20">
    <property type="entry name" value="MFS general substrate transporter like domains"/>
    <property type="match status" value="2"/>
</dbReference>
<feature type="region of interest" description="Disordered" evidence="7">
    <location>
        <begin position="1"/>
        <end position="45"/>
    </location>
</feature>
<dbReference type="SUPFAM" id="SSF103473">
    <property type="entry name" value="MFS general substrate transporter"/>
    <property type="match status" value="1"/>
</dbReference>
<dbReference type="Pfam" id="PF07690">
    <property type="entry name" value="MFS_1"/>
    <property type="match status" value="1"/>
</dbReference>
<dbReference type="InterPro" id="IPR050327">
    <property type="entry name" value="Proton-linked_MCT"/>
</dbReference>
<feature type="transmembrane region" description="Helical" evidence="8">
    <location>
        <begin position="258"/>
        <end position="280"/>
    </location>
</feature>
<evidence type="ECO:0000256" key="5">
    <source>
        <dbReference type="ARBA" id="ARBA00022989"/>
    </source>
</evidence>
<feature type="transmembrane region" description="Helical" evidence="8">
    <location>
        <begin position="292"/>
        <end position="311"/>
    </location>
</feature>
<organism evidence="10 11">
    <name type="scientific">Hyaloscypha hepaticicola</name>
    <dbReference type="NCBI Taxonomy" id="2082293"/>
    <lineage>
        <taxon>Eukaryota</taxon>
        <taxon>Fungi</taxon>
        <taxon>Dikarya</taxon>
        <taxon>Ascomycota</taxon>
        <taxon>Pezizomycotina</taxon>
        <taxon>Leotiomycetes</taxon>
        <taxon>Helotiales</taxon>
        <taxon>Hyaloscyphaceae</taxon>
        <taxon>Hyaloscypha</taxon>
    </lineage>
</organism>
<feature type="transmembrane region" description="Helical" evidence="8">
    <location>
        <begin position="410"/>
        <end position="432"/>
    </location>
</feature>
<dbReference type="AlphaFoldDB" id="A0A2J6PTA8"/>
<feature type="transmembrane region" description="Helical" evidence="8">
    <location>
        <begin position="94"/>
        <end position="112"/>
    </location>
</feature>
<feature type="transmembrane region" description="Helical" evidence="8">
    <location>
        <begin position="124"/>
        <end position="143"/>
    </location>
</feature>
<evidence type="ECO:0000313" key="10">
    <source>
        <dbReference type="EMBL" id="PMD17263.1"/>
    </source>
</evidence>
<proteinExistence type="inferred from homology"/>
<dbReference type="Proteomes" id="UP000235672">
    <property type="component" value="Unassembled WGS sequence"/>
</dbReference>
<comment type="similarity">
    <text evidence="2">Belongs to the major facilitator superfamily. Monocarboxylate porter (TC 2.A.1.13) family.</text>
</comment>
<protein>
    <submittedName>
        <fullName evidence="10">MFS general substrate transporter</fullName>
    </submittedName>
</protein>
<gene>
    <name evidence="10" type="ORF">NA56DRAFT_631923</name>
</gene>
<evidence type="ECO:0000256" key="1">
    <source>
        <dbReference type="ARBA" id="ARBA00004141"/>
    </source>
</evidence>
<sequence length="446" mass="48411">MHQSESSLEDIEKHSKSEQDAETKQEPRPEPETKLKTELITPNPDDFPDGGLQAWTVVAGGFCAIFCSFGWINCIGVFQNYYEQNQLKQYSSSTIAWIPSTQSFMLFFPGFFAGKMSDELGPRIPILLGSFLHIFGLMMTSISTKYYQFFLAQSVCSGLGCSFLFYPAIAACGSWFLRHRALAFGIMVSGSSIGGVVLPIMVQHLIPRIGFGWTMRAVAFMFLGLLIIANLTIKSRLPPARRAFDFMDLVRPFTEKPYLLLALASFFIYIGGFLPFNFLIVQAEASGMSTKLASYLIPILNGVSTFGRIVPAHVGDTFGVFNVMIVISAFGGIMTLAIWLPAAANALIIIYAIMYGFASGCTLSIIPAMVAKLGKINQLGARSGALYAFSSIGVLVGSPIGGAIQNSQHGRYSGLIIFAGVTSLIGTLFAVLSRTAQVGFKIKAKV</sequence>
<feature type="transmembrane region" description="Helical" evidence="8">
    <location>
        <begin position="149"/>
        <end position="169"/>
    </location>
</feature>
<dbReference type="InterPro" id="IPR011701">
    <property type="entry name" value="MFS"/>
</dbReference>
<evidence type="ECO:0000256" key="4">
    <source>
        <dbReference type="ARBA" id="ARBA00022692"/>
    </source>
</evidence>
<feature type="transmembrane region" description="Helical" evidence="8">
    <location>
        <begin position="348"/>
        <end position="373"/>
    </location>
</feature>
<name>A0A2J6PTA8_9HELO</name>
<evidence type="ECO:0000259" key="9">
    <source>
        <dbReference type="PROSITE" id="PS50850"/>
    </source>
</evidence>
<dbReference type="CDD" id="cd17352">
    <property type="entry name" value="MFS_MCT_SLC16"/>
    <property type="match status" value="1"/>
</dbReference>
<keyword evidence="6 8" id="KW-0472">Membrane</keyword>
<keyword evidence="4 8" id="KW-0812">Transmembrane</keyword>
<comment type="subcellular location">
    <subcellularLocation>
        <location evidence="1">Membrane</location>
        <topology evidence="1">Multi-pass membrane protein</topology>
    </subcellularLocation>
</comment>
<keyword evidence="5 8" id="KW-1133">Transmembrane helix</keyword>
<dbReference type="OrthoDB" id="5667at2759"/>
<keyword evidence="11" id="KW-1185">Reference proteome</keyword>
<dbReference type="PANTHER" id="PTHR11360">
    <property type="entry name" value="MONOCARBOXYLATE TRANSPORTER"/>
    <property type="match status" value="1"/>
</dbReference>
<feature type="compositionally biased region" description="Basic and acidic residues" evidence="7">
    <location>
        <begin position="10"/>
        <end position="37"/>
    </location>
</feature>
<reference evidence="10 11" key="1">
    <citation type="submission" date="2016-05" db="EMBL/GenBank/DDBJ databases">
        <title>A degradative enzymes factory behind the ericoid mycorrhizal symbiosis.</title>
        <authorList>
            <consortium name="DOE Joint Genome Institute"/>
            <person name="Martino E."/>
            <person name="Morin E."/>
            <person name="Grelet G."/>
            <person name="Kuo A."/>
            <person name="Kohler A."/>
            <person name="Daghino S."/>
            <person name="Barry K."/>
            <person name="Choi C."/>
            <person name="Cichocki N."/>
            <person name="Clum A."/>
            <person name="Copeland A."/>
            <person name="Hainaut M."/>
            <person name="Haridas S."/>
            <person name="Labutti K."/>
            <person name="Lindquist E."/>
            <person name="Lipzen A."/>
            <person name="Khouja H.-R."/>
            <person name="Murat C."/>
            <person name="Ohm R."/>
            <person name="Olson A."/>
            <person name="Spatafora J."/>
            <person name="Veneault-Fourrey C."/>
            <person name="Henrissat B."/>
            <person name="Grigoriev I."/>
            <person name="Martin F."/>
            <person name="Perotto S."/>
        </authorList>
    </citation>
    <scope>NUCLEOTIDE SEQUENCE [LARGE SCALE GENOMIC DNA]</scope>
    <source>
        <strain evidence="10 11">UAMH 7357</strain>
    </source>
</reference>
<evidence type="ECO:0000256" key="6">
    <source>
        <dbReference type="ARBA" id="ARBA00023136"/>
    </source>
</evidence>
<dbReference type="GO" id="GO:0022857">
    <property type="term" value="F:transmembrane transporter activity"/>
    <property type="evidence" value="ECO:0007669"/>
    <property type="project" value="InterPro"/>
</dbReference>